<dbReference type="Proteomes" id="UP000604161">
    <property type="component" value="Unassembled WGS sequence"/>
</dbReference>
<evidence type="ECO:0000256" key="1">
    <source>
        <dbReference type="SAM" id="MobiDB-lite"/>
    </source>
</evidence>
<sequence length="166" mass="18821">MPINEDSITASKDGGQSTKEHNEEAGAHHSESNAEQSIKELKSLWNQLLLLKDPVKQWSQASIDLFFIELRTSLSALKQSLLLNILFVVLSVFFLLSLCAGLGFLTYHYTHVILLSYMGFVASLGLVLVLLLCWQRYLRKLIGFRHTIEQVKEGLDVILQQKPKDH</sequence>
<evidence type="ECO:0000313" key="4">
    <source>
        <dbReference type="Proteomes" id="UP000604161"/>
    </source>
</evidence>
<accession>A0ABR8NTS1</accession>
<gene>
    <name evidence="3" type="ORF">IF202_00145</name>
</gene>
<keyword evidence="2" id="KW-0812">Transmembrane</keyword>
<feature type="transmembrane region" description="Helical" evidence="2">
    <location>
        <begin position="81"/>
        <end position="107"/>
    </location>
</feature>
<feature type="region of interest" description="Disordered" evidence="1">
    <location>
        <begin position="1"/>
        <end position="33"/>
    </location>
</feature>
<protein>
    <submittedName>
        <fullName evidence="3">Phage holin family protein</fullName>
    </submittedName>
</protein>
<reference evidence="3 4" key="1">
    <citation type="submission" date="2020-09" db="EMBL/GenBank/DDBJ databases">
        <title>Marinomonas sp. nov., isolated from the cysticercosis algae of Qingdao, China.</title>
        <authorList>
            <person name="Sun X."/>
        </authorList>
    </citation>
    <scope>NUCLEOTIDE SEQUENCE [LARGE SCALE GENOMIC DNA]</scope>
    <source>
        <strain evidence="3 4">SM2066</strain>
    </source>
</reference>
<comment type="caution">
    <text evidence="3">The sequence shown here is derived from an EMBL/GenBank/DDBJ whole genome shotgun (WGS) entry which is preliminary data.</text>
</comment>
<keyword evidence="2" id="KW-1133">Transmembrane helix</keyword>
<feature type="compositionally biased region" description="Polar residues" evidence="1">
    <location>
        <begin position="1"/>
        <end position="17"/>
    </location>
</feature>
<organism evidence="3 4">
    <name type="scientific">Marinomonas colpomeniae</name>
    <dbReference type="NCBI Taxonomy" id="2774408"/>
    <lineage>
        <taxon>Bacteria</taxon>
        <taxon>Pseudomonadati</taxon>
        <taxon>Pseudomonadota</taxon>
        <taxon>Gammaproteobacteria</taxon>
        <taxon>Oceanospirillales</taxon>
        <taxon>Oceanospirillaceae</taxon>
        <taxon>Marinomonas</taxon>
    </lineage>
</organism>
<dbReference type="EMBL" id="JACYFC010000001">
    <property type="protein sequence ID" value="MBD5769448.1"/>
    <property type="molecule type" value="Genomic_DNA"/>
</dbReference>
<keyword evidence="2" id="KW-0472">Membrane</keyword>
<evidence type="ECO:0000256" key="2">
    <source>
        <dbReference type="SAM" id="Phobius"/>
    </source>
</evidence>
<feature type="compositionally biased region" description="Basic and acidic residues" evidence="1">
    <location>
        <begin position="18"/>
        <end position="33"/>
    </location>
</feature>
<keyword evidence="4" id="KW-1185">Reference proteome</keyword>
<proteinExistence type="predicted"/>
<dbReference type="RefSeq" id="WP_191592851.1">
    <property type="nucleotide sequence ID" value="NZ_JACYFC010000001.1"/>
</dbReference>
<evidence type="ECO:0000313" key="3">
    <source>
        <dbReference type="EMBL" id="MBD5769448.1"/>
    </source>
</evidence>
<name>A0ABR8NTS1_9GAMM</name>
<feature type="transmembrane region" description="Helical" evidence="2">
    <location>
        <begin position="113"/>
        <end position="134"/>
    </location>
</feature>